<evidence type="ECO:0000313" key="10">
    <source>
        <dbReference type="EMBL" id="SEJ45443.1"/>
    </source>
</evidence>
<evidence type="ECO:0000256" key="3">
    <source>
        <dbReference type="ARBA" id="ARBA00022475"/>
    </source>
</evidence>
<evidence type="ECO:0000256" key="2">
    <source>
        <dbReference type="ARBA" id="ARBA00008017"/>
    </source>
</evidence>
<dbReference type="GeneID" id="80818292"/>
<keyword evidence="6 7" id="KW-0472">Membrane</keyword>
<dbReference type="GO" id="GO:0008381">
    <property type="term" value="F:mechanosensitive monoatomic ion channel activity"/>
    <property type="evidence" value="ECO:0007669"/>
    <property type="project" value="InterPro"/>
</dbReference>
<dbReference type="InterPro" id="IPR045275">
    <property type="entry name" value="MscS_archaea/bacteria_type"/>
</dbReference>
<dbReference type="Gene3D" id="3.30.70.100">
    <property type="match status" value="1"/>
</dbReference>
<dbReference type="InterPro" id="IPR006685">
    <property type="entry name" value="MscS_channel_2nd"/>
</dbReference>
<comment type="subunit">
    <text evidence="7">Homoheptamer.</text>
</comment>
<dbReference type="GO" id="GO:0005886">
    <property type="term" value="C:plasma membrane"/>
    <property type="evidence" value="ECO:0007669"/>
    <property type="project" value="UniProtKB-SubCell"/>
</dbReference>
<comment type="caution">
    <text evidence="10">The sequence shown here is derived from an EMBL/GenBank/DDBJ whole genome shotgun (WGS) entry which is preliminary data.</text>
</comment>
<dbReference type="Gene3D" id="2.30.30.60">
    <property type="match status" value="1"/>
</dbReference>
<dbReference type="PANTHER" id="PTHR30221">
    <property type="entry name" value="SMALL-CONDUCTANCE MECHANOSENSITIVE CHANNEL"/>
    <property type="match status" value="1"/>
</dbReference>
<accession>A0A975ZNB7</accession>
<dbReference type="InterPro" id="IPR010920">
    <property type="entry name" value="LSM_dom_sf"/>
</dbReference>
<comment type="similarity">
    <text evidence="2 7">Belongs to the MscS (TC 1.A.23) family.</text>
</comment>
<evidence type="ECO:0000256" key="6">
    <source>
        <dbReference type="ARBA" id="ARBA00023136"/>
    </source>
</evidence>
<evidence type="ECO:0000256" key="5">
    <source>
        <dbReference type="ARBA" id="ARBA00022989"/>
    </source>
</evidence>
<keyword evidence="7" id="KW-0406">Ion transport</keyword>
<comment type="caution">
    <text evidence="7">Lacks conserved residue(s) required for the propagation of feature annotation.</text>
</comment>
<gene>
    <name evidence="10" type="ORF">SAMN04487940_10635</name>
</gene>
<evidence type="ECO:0000256" key="7">
    <source>
        <dbReference type="RuleBase" id="RU369025"/>
    </source>
</evidence>
<feature type="compositionally biased region" description="Basic and acidic residues" evidence="8">
    <location>
        <begin position="321"/>
        <end position="335"/>
    </location>
</feature>
<reference evidence="10 11" key="1">
    <citation type="submission" date="2016-10" db="EMBL/GenBank/DDBJ databases">
        <authorList>
            <person name="Varghese N."/>
            <person name="Submissions S."/>
        </authorList>
    </citation>
    <scope>NUCLEOTIDE SEQUENCE [LARGE SCALE GENOMIC DNA]</scope>
    <source>
        <strain evidence="10 11">FF3</strain>
    </source>
</reference>
<dbReference type="PANTHER" id="PTHR30221:SF1">
    <property type="entry name" value="SMALL-CONDUCTANCE MECHANOSENSITIVE CHANNEL"/>
    <property type="match status" value="1"/>
</dbReference>
<dbReference type="SUPFAM" id="SSF82689">
    <property type="entry name" value="Mechanosensitive channel protein MscS (YggB), C-terminal domain"/>
    <property type="match status" value="1"/>
</dbReference>
<dbReference type="Proteomes" id="UP000182932">
    <property type="component" value="Unassembled WGS sequence"/>
</dbReference>
<sequence>MEQDETGIEQVDADVGNIFEKIDTWLDGFFRLLPNLAVGLVVLLLFWFAAGWIGRLLARAGHKHDRPSLGDVGGALVRWAIIIVGVMLAITIIAPSVTPGDLFAGLGISSVAIGFAFKDILQNMLAGILILLRQPFEVGDQIVSGGFEGTVERIETRATLIKTYDGRRVVIPNADIYTDAVTVNTAYDTRRSQYDIQIGCSDDFDRACKIMVETCTQVDGVLGDPAPEALPWSMDADGNTVRLRWWTKSPRADVVQVFARVIKEVYNALDAKGVDMPYPTRMVLFHDQTEETDGDRNAQREGWPANADGKNPRAARIETALSRRGDAGDKAETPA</sequence>
<name>A0A975ZNB7_9RHOB</name>
<evidence type="ECO:0000259" key="9">
    <source>
        <dbReference type="Pfam" id="PF00924"/>
    </source>
</evidence>
<dbReference type="Pfam" id="PF00924">
    <property type="entry name" value="MS_channel_2nd"/>
    <property type="match status" value="1"/>
</dbReference>
<feature type="region of interest" description="Disordered" evidence="8">
    <location>
        <begin position="291"/>
        <end position="335"/>
    </location>
</feature>
<keyword evidence="5 7" id="KW-1133">Transmembrane helix</keyword>
<keyword evidence="3" id="KW-1003">Cell membrane</keyword>
<evidence type="ECO:0000256" key="8">
    <source>
        <dbReference type="SAM" id="MobiDB-lite"/>
    </source>
</evidence>
<comment type="function">
    <text evidence="7">Mechanosensitive channel that participates in the regulation of osmotic pressure changes within the cell, opening in response to stretch forces in the membrane lipid bilayer, without the need for other proteins. Contributes to normal resistance to hypoosmotic shock. Forms an ion channel of 1.0 nanosiemens conductance with a slight preference for anions.</text>
</comment>
<comment type="subcellular location">
    <subcellularLocation>
        <location evidence="7">Cell inner membrane</location>
        <topology evidence="7">Multi-pass membrane protein</topology>
    </subcellularLocation>
    <subcellularLocation>
        <location evidence="1">Cell membrane</location>
        <topology evidence="1">Multi-pass membrane protein</topology>
    </subcellularLocation>
</comment>
<dbReference type="InterPro" id="IPR023408">
    <property type="entry name" value="MscS_beta-dom_sf"/>
</dbReference>
<keyword evidence="7" id="KW-0997">Cell inner membrane</keyword>
<dbReference type="EMBL" id="FNYY01000006">
    <property type="protein sequence ID" value="SEJ45443.1"/>
    <property type="molecule type" value="Genomic_DNA"/>
</dbReference>
<keyword evidence="4 7" id="KW-0812">Transmembrane</keyword>
<organism evidence="10 11">
    <name type="scientific">Marinovum algicola</name>
    <dbReference type="NCBI Taxonomy" id="42444"/>
    <lineage>
        <taxon>Bacteria</taxon>
        <taxon>Pseudomonadati</taxon>
        <taxon>Pseudomonadota</taxon>
        <taxon>Alphaproteobacteria</taxon>
        <taxon>Rhodobacterales</taxon>
        <taxon>Roseobacteraceae</taxon>
        <taxon>Marinovum</taxon>
    </lineage>
</organism>
<dbReference type="InterPro" id="IPR011014">
    <property type="entry name" value="MscS_channel_TM-2"/>
</dbReference>
<keyword evidence="11" id="KW-1185">Reference proteome</keyword>
<feature type="transmembrane region" description="Helical" evidence="7">
    <location>
        <begin position="75"/>
        <end position="96"/>
    </location>
</feature>
<dbReference type="AlphaFoldDB" id="A0A975ZNB7"/>
<dbReference type="Gene3D" id="1.10.287.1260">
    <property type="match status" value="1"/>
</dbReference>
<keyword evidence="7" id="KW-0813">Transport</keyword>
<feature type="domain" description="Mechanosensitive ion channel MscS" evidence="9">
    <location>
        <begin position="119"/>
        <end position="181"/>
    </location>
</feature>
<keyword evidence="7" id="KW-0407">Ion channel</keyword>
<evidence type="ECO:0000256" key="1">
    <source>
        <dbReference type="ARBA" id="ARBA00004651"/>
    </source>
</evidence>
<dbReference type="SUPFAM" id="SSF50182">
    <property type="entry name" value="Sm-like ribonucleoproteins"/>
    <property type="match status" value="1"/>
</dbReference>
<proteinExistence type="inferred from homology"/>
<protein>
    <recommendedName>
        <fullName evidence="7">Small-conductance mechanosensitive channel</fullName>
    </recommendedName>
</protein>
<evidence type="ECO:0000313" key="11">
    <source>
        <dbReference type="Proteomes" id="UP000182932"/>
    </source>
</evidence>
<evidence type="ECO:0000256" key="4">
    <source>
        <dbReference type="ARBA" id="ARBA00022692"/>
    </source>
</evidence>
<feature type="transmembrane region" description="Helical" evidence="7">
    <location>
        <begin position="32"/>
        <end position="54"/>
    </location>
</feature>
<dbReference type="InterPro" id="IPR011066">
    <property type="entry name" value="MscS_channel_C_sf"/>
</dbReference>
<dbReference type="SUPFAM" id="SSF82861">
    <property type="entry name" value="Mechanosensitive channel protein MscS (YggB), transmembrane region"/>
    <property type="match status" value="1"/>
</dbReference>
<dbReference type="RefSeq" id="WP_244526480.1">
    <property type="nucleotide sequence ID" value="NZ_CATLQZ010000002.1"/>
</dbReference>